<sequence length="658" mass="72783">MLNNQLQLKKLITLFIIIGFSALASSQVYNVKDYGAIGNATALDTKAIQEAIDTAFKAGGGQVLLPPGTYKVGGVELKDNINLHISAGATLLGSELQSDYIEWDSKAESRTTIYANKFVVYANGAKNISISGQGVIHGNGDNYFQITAPQINRPFLIQLVNCKNVRIRDIQMLESANWTCHLLFCENVVVDGITLKNSTRANRDGLDIDGCNNVIVTNSIVHSQDDAIVLKSSGNKVCKNIKISNCIVTTEASAIKLGTESSGGYQNITISDCTIKDVPLLSGLSIMSVDGAILDNLQISNIQMENVATPIFLRLGNRNRPYKTGEYVPTIATVSNISFNNITAINAKYPSIMAGLHSKKISDITINNFSVSYIDPFEGPFVEPNKIPFNDMVYPSALIFGRNLPTYAFYVRNIENISMSNISISSKATQKVHPFLFDYIDNLKLKNITADTFKKDGSIAYLRNINGLTASEFHLKNGHINTFTIEKDNCSDIHIENTSKGSVINEIPALKDEQLYATVMATTIFDIDGIIKNKPIESINKFEVEGALKDEPLPYHNLKSPLKIQFKIEGEPQSTPQLCFLVKNKNSLSSEKNNYLILEYEGVEQKVNVEWNRWGWASLTLSKKIPVGSKIKFKLAQEHSDLLISKVYLRYLNLGYTD</sequence>
<dbReference type="PANTHER" id="PTHR31339:SF9">
    <property type="entry name" value="PLASMIN AND FIBRONECTIN-BINDING PROTEIN A"/>
    <property type="match status" value="1"/>
</dbReference>
<evidence type="ECO:0008006" key="7">
    <source>
        <dbReference type="Google" id="ProtNLM"/>
    </source>
</evidence>
<organism evidence="5 6">
    <name type="scientific">Pseudalgibacter alginicilyticus</name>
    <dbReference type="NCBI Taxonomy" id="1736674"/>
    <lineage>
        <taxon>Bacteria</taxon>
        <taxon>Pseudomonadati</taxon>
        <taxon>Bacteroidota</taxon>
        <taxon>Flavobacteriia</taxon>
        <taxon>Flavobacteriales</taxon>
        <taxon>Flavobacteriaceae</taxon>
        <taxon>Pseudalgibacter</taxon>
    </lineage>
</organism>
<dbReference type="Pfam" id="PF00295">
    <property type="entry name" value="Glyco_hydro_28"/>
    <property type="match status" value="1"/>
</dbReference>
<dbReference type="GO" id="GO:0004650">
    <property type="term" value="F:polygalacturonase activity"/>
    <property type="evidence" value="ECO:0007669"/>
    <property type="project" value="InterPro"/>
</dbReference>
<comment type="similarity">
    <text evidence="1 4">Belongs to the glycosyl hydrolase 28 family.</text>
</comment>
<name>A0A0P0D713_9FLAO</name>
<evidence type="ECO:0000256" key="3">
    <source>
        <dbReference type="ARBA" id="ARBA00023295"/>
    </source>
</evidence>
<dbReference type="STRING" id="1736674.APS56_12675"/>
<dbReference type="AlphaFoldDB" id="A0A0P0D713"/>
<keyword evidence="2 4" id="KW-0378">Hydrolase</keyword>
<dbReference type="InterPro" id="IPR011050">
    <property type="entry name" value="Pectin_lyase_fold/virulence"/>
</dbReference>
<dbReference type="EMBL" id="CP012898">
    <property type="protein sequence ID" value="ALJ05933.1"/>
    <property type="molecule type" value="Genomic_DNA"/>
</dbReference>
<dbReference type="Proteomes" id="UP000057981">
    <property type="component" value="Chromosome"/>
</dbReference>
<dbReference type="InterPro" id="IPR006626">
    <property type="entry name" value="PbH1"/>
</dbReference>
<keyword evidence="3 4" id="KW-0326">Glycosidase</keyword>
<dbReference type="InterPro" id="IPR000743">
    <property type="entry name" value="Glyco_hydro_28"/>
</dbReference>
<dbReference type="KEGG" id="ahz:APS56_12675"/>
<evidence type="ECO:0000313" key="5">
    <source>
        <dbReference type="EMBL" id="ALJ05933.1"/>
    </source>
</evidence>
<gene>
    <name evidence="5" type="ORF">APS56_12675</name>
</gene>
<reference evidence="5 6" key="1">
    <citation type="submission" date="2015-10" db="EMBL/GenBank/DDBJ databases">
        <authorList>
            <person name="Gilbert D.G."/>
        </authorList>
    </citation>
    <scope>NUCLEOTIDE SEQUENCE [LARGE SCALE GENOMIC DNA]</scope>
    <source>
        <strain evidence="6">HZ-22</strain>
    </source>
</reference>
<dbReference type="SMART" id="SM00710">
    <property type="entry name" value="PbH1"/>
    <property type="match status" value="5"/>
</dbReference>
<dbReference type="InterPro" id="IPR051801">
    <property type="entry name" value="GH28_Enzymes"/>
</dbReference>
<keyword evidence="6" id="KW-1185">Reference proteome</keyword>
<dbReference type="InterPro" id="IPR012334">
    <property type="entry name" value="Pectin_lyas_fold"/>
</dbReference>
<dbReference type="Gene3D" id="2.160.20.10">
    <property type="entry name" value="Single-stranded right-handed beta-helix, Pectin lyase-like"/>
    <property type="match status" value="1"/>
</dbReference>
<evidence type="ECO:0000256" key="4">
    <source>
        <dbReference type="RuleBase" id="RU361169"/>
    </source>
</evidence>
<dbReference type="PANTHER" id="PTHR31339">
    <property type="entry name" value="PECTIN LYASE-RELATED"/>
    <property type="match status" value="1"/>
</dbReference>
<evidence type="ECO:0000256" key="1">
    <source>
        <dbReference type="ARBA" id="ARBA00008834"/>
    </source>
</evidence>
<dbReference type="SUPFAM" id="SSF51126">
    <property type="entry name" value="Pectin lyase-like"/>
    <property type="match status" value="1"/>
</dbReference>
<dbReference type="GO" id="GO:0005975">
    <property type="term" value="P:carbohydrate metabolic process"/>
    <property type="evidence" value="ECO:0007669"/>
    <property type="project" value="InterPro"/>
</dbReference>
<protein>
    <recommendedName>
        <fullName evidence="7">Glycoside hydrolase</fullName>
    </recommendedName>
</protein>
<evidence type="ECO:0000313" key="6">
    <source>
        <dbReference type="Proteomes" id="UP000057981"/>
    </source>
</evidence>
<evidence type="ECO:0000256" key="2">
    <source>
        <dbReference type="ARBA" id="ARBA00022801"/>
    </source>
</evidence>
<proteinExistence type="inferred from homology"/>
<accession>A0A0P0D713</accession>